<reference evidence="1 2" key="1">
    <citation type="submission" date="2023-10" db="EMBL/GenBank/DDBJ databases">
        <authorList>
            <person name="Maclean D."/>
            <person name="Macfadyen A."/>
        </authorList>
    </citation>
    <scope>NUCLEOTIDE SEQUENCE [LARGE SCALE GENOMIC DNA]</scope>
</reference>
<gene>
    <name evidence="1" type="ORF">CVIRNUC_006715</name>
</gene>
<comment type="caution">
    <text evidence="1">The sequence shown here is derived from an EMBL/GenBank/DDBJ whole genome shotgun (WGS) entry which is preliminary data.</text>
</comment>
<organism evidence="1 2">
    <name type="scientific">Coccomyxa viridis</name>
    <dbReference type="NCBI Taxonomy" id="1274662"/>
    <lineage>
        <taxon>Eukaryota</taxon>
        <taxon>Viridiplantae</taxon>
        <taxon>Chlorophyta</taxon>
        <taxon>core chlorophytes</taxon>
        <taxon>Trebouxiophyceae</taxon>
        <taxon>Trebouxiophyceae incertae sedis</taxon>
        <taxon>Coccomyxaceae</taxon>
        <taxon>Coccomyxa</taxon>
    </lineage>
</organism>
<protein>
    <submittedName>
        <fullName evidence="1">Uncharacterized protein</fullName>
    </submittedName>
</protein>
<evidence type="ECO:0000313" key="2">
    <source>
        <dbReference type="Proteomes" id="UP001314263"/>
    </source>
</evidence>
<evidence type="ECO:0000313" key="1">
    <source>
        <dbReference type="EMBL" id="CAK0783516.1"/>
    </source>
</evidence>
<dbReference type="Proteomes" id="UP001314263">
    <property type="component" value="Unassembled WGS sequence"/>
</dbReference>
<name>A0AAV1I9W9_9CHLO</name>
<keyword evidence="2" id="KW-1185">Reference proteome</keyword>
<sequence length="69" mass="7839">MVQAVARKPTSSFSVLIQVYKMHIKQAIIEGYKSYKDQTISEPFDQHINVVGMPLGSMYGKKMFGPFLQ</sequence>
<dbReference type="EMBL" id="CAUYUE010000008">
    <property type="protein sequence ID" value="CAK0783516.1"/>
    <property type="molecule type" value="Genomic_DNA"/>
</dbReference>
<accession>A0AAV1I9W9</accession>
<proteinExistence type="predicted"/>
<dbReference type="AlphaFoldDB" id="A0AAV1I9W9"/>